<sequence length="207" mass="20422">MQLSGSFKAALLRGAAAGRSAGTAGTGARAAAAAGGSSSRSSAGPVPGTAPAGAAGAGAAAGFSSREGPAETGPPSPQFEKQPDTSARSGEQGNKQEEGESQRTEGAAATANTSPDTVAHQRQSRTSSATGVSDGDGAPHSGGGSEEHQPHQHQHQHQPHQHQHQQHRRLVEPAAAPLTDEDGGAELPPGHDGSGSTLTSTADQSDA</sequence>
<evidence type="ECO:0000256" key="1">
    <source>
        <dbReference type="SAM" id="MobiDB-lite"/>
    </source>
</evidence>
<reference evidence="2" key="1">
    <citation type="journal article" date="2020" name="bioRxiv">
        <title>Comparative genomics of Chlamydomonas.</title>
        <authorList>
            <person name="Craig R.J."/>
            <person name="Hasan A.R."/>
            <person name="Ness R.W."/>
            <person name="Keightley P.D."/>
        </authorList>
    </citation>
    <scope>NUCLEOTIDE SEQUENCE</scope>
    <source>
        <strain evidence="2">CCAP 11/173</strain>
    </source>
</reference>
<proteinExistence type="predicted"/>
<dbReference type="AlphaFoldDB" id="A0A835W200"/>
<feature type="compositionally biased region" description="Basic and acidic residues" evidence="1">
    <location>
        <begin position="94"/>
        <end position="103"/>
    </location>
</feature>
<organism evidence="2 3">
    <name type="scientific">Chlamydomonas schloesseri</name>
    <dbReference type="NCBI Taxonomy" id="2026947"/>
    <lineage>
        <taxon>Eukaryota</taxon>
        <taxon>Viridiplantae</taxon>
        <taxon>Chlorophyta</taxon>
        <taxon>core chlorophytes</taxon>
        <taxon>Chlorophyceae</taxon>
        <taxon>CS clade</taxon>
        <taxon>Chlamydomonadales</taxon>
        <taxon>Chlamydomonadaceae</taxon>
        <taxon>Chlamydomonas</taxon>
    </lineage>
</organism>
<evidence type="ECO:0000313" key="3">
    <source>
        <dbReference type="Proteomes" id="UP000613740"/>
    </source>
</evidence>
<feature type="region of interest" description="Disordered" evidence="1">
    <location>
        <begin position="16"/>
        <end position="207"/>
    </location>
</feature>
<protein>
    <submittedName>
        <fullName evidence="2">Uncharacterized protein</fullName>
    </submittedName>
</protein>
<name>A0A835W200_9CHLO</name>
<accession>A0A835W200</accession>
<comment type="caution">
    <text evidence="2">The sequence shown here is derived from an EMBL/GenBank/DDBJ whole genome shotgun (WGS) entry which is preliminary data.</text>
</comment>
<feature type="compositionally biased region" description="Low complexity" evidence="1">
    <location>
        <begin position="16"/>
        <end position="62"/>
    </location>
</feature>
<dbReference type="OrthoDB" id="550379at2759"/>
<feature type="compositionally biased region" description="Basic residues" evidence="1">
    <location>
        <begin position="151"/>
        <end position="168"/>
    </location>
</feature>
<feature type="compositionally biased region" description="Polar residues" evidence="1">
    <location>
        <begin position="194"/>
        <end position="207"/>
    </location>
</feature>
<dbReference type="EMBL" id="JAEHOD010000058">
    <property type="protein sequence ID" value="KAG2434323.1"/>
    <property type="molecule type" value="Genomic_DNA"/>
</dbReference>
<gene>
    <name evidence="2" type="ORF">HYH02_012345</name>
</gene>
<dbReference type="Proteomes" id="UP000613740">
    <property type="component" value="Unassembled WGS sequence"/>
</dbReference>
<feature type="compositionally biased region" description="Polar residues" evidence="1">
    <location>
        <begin position="110"/>
        <end position="131"/>
    </location>
</feature>
<keyword evidence="3" id="KW-1185">Reference proteome</keyword>
<feature type="compositionally biased region" description="Polar residues" evidence="1">
    <location>
        <begin position="84"/>
        <end position="93"/>
    </location>
</feature>
<evidence type="ECO:0000313" key="2">
    <source>
        <dbReference type="EMBL" id="KAG2434323.1"/>
    </source>
</evidence>